<dbReference type="OrthoDB" id="9998640at2759"/>
<name>A0A814K4V2_9BILA</name>
<evidence type="ECO:0000313" key="3">
    <source>
        <dbReference type="EMBL" id="CAF3816512.1"/>
    </source>
</evidence>
<protein>
    <submittedName>
        <fullName evidence="1">Uncharacterized protein</fullName>
    </submittedName>
</protein>
<evidence type="ECO:0000313" key="1">
    <source>
        <dbReference type="EMBL" id="CAF1046704.1"/>
    </source>
</evidence>
<dbReference type="Proteomes" id="UP000682733">
    <property type="component" value="Unassembled WGS sequence"/>
</dbReference>
<evidence type="ECO:0000313" key="4">
    <source>
        <dbReference type="EMBL" id="CAF4033308.1"/>
    </source>
</evidence>
<dbReference type="EMBL" id="CAJNOQ010004147">
    <property type="protein sequence ID" value="CAF1046704.1"/>
    <property type="molecule type" value="Genomic_DNA"/>
</dbReference>
<dbReference type="EMBL" id="CAJOBC010004147">
    <property type="protein sequence ID" value="CAF3816512.1"/>
    <property type="molecule type" value="Genomic_DNA"/>
</dbReference>
<gene>
    <name evidence="1" type="ORF">GPM918_LOCUS16066</name>
    <name evidence="2" type="ORF">OVA965_LOCUS25110</name>
    <name evidence="3" type="ORF">SRO942_LOCUS16066</name>
    <name evidence="4" type="ORF">TMI583_LOCUS25835</name>
</gene>
<evidence type="ECO:0000313" key="5">
    <source>
        <dbReference type="Proteomes" id="UP000663829"/>
    </source>
</evidence>
<organism evidence="1 5">
    <name type="scientific">Didymodactylos carnosus</name>
    <dbReference type="NCBI Taxonomy" id="1234261"/>
    <lineage>
        <taxon>Eukaryota</taxon>
        <taxon>Metazoa</taxon>
        <taxon>Spiralia</taxon>
        <taxon>Gnathifera</taxon>
        <taxon>Rotifera</taxon>
        <taxon>Eurotatoria</taxon>
        <taxon>Bdelloidea</taxon>
        <taxon>Philodinida</taxon>
        <taxon>Philodinidae</taxon>
        <taxon>Didymodactylos</taxon>
    </lineage>
</organism>
<dbReference type="Gene3D" id="3.60.60.10">
    <property type="entry name" value="Penicillin V Acylase, Chain A"/>
    <property type="match status" value="1"/>
</dbReference>
<reference evidence="1" key="1">
    <citation type="submission" date="2021-02" db="EMBL/GenBank/DDBJ databases">
        <authorList>
            <person name="Nowell W R."/>
        </authorList>
    </citation>
    <scope>NUCLEOTIDE SEQUENCE</scope>
</reference>
<dbReference type="Proteomes" id="UP000677228">
    <property type="component" value="Unassembled WGS sequence"/>
</dbReference>
<dbReference type="Proteomes" id="UP000663829">
    <property type="component" value="Unassembled WGS sequence"/>
</dbReference>
<dbReference type="EMBL" id="CAJNOK010015428">
    <property type="protein sequence ID" value="CAF1225191.1"/>
    <property type="molecule type" value="Genomic_DNA"/>
</dbReference>
<dbReference type="AlphaFoldDB" id="A0A814K4V2"/>
<accession>A0A814K4V2</accession>
<dbReference type="EMBL" id="CAJOBA010036970">
    <property type="protein sequence ID" value="CAF4033308.1"/>
    <property type="molecule type" value="Genomic_DNA"/>
</dbReference>
<dbReference type="Proteomes" id="UP000681722">
    <property type="component" value="Unassembled WGS sequence"/>
</dbReference>
<keyword evidence="5" id="KW-1185">Reference proteome</keyword>
<evidence type="ECO:0000313" key="2">
    <source>
        <dbReference type="EMBL" id="CAF1225191.1"/>
    </source>
</evidence>
<sequence length="617" mass="69646">MSISGTITCNQLACPSREDDNDSNKSSLSIIVKCYRVSDKESKLTMEDLVLKHNKSAATITCTVEKSKSRTSISRCAQPILYTCDYTIENLSPGVYSVFAYEDCKEANGSFVYPQKQAFGWTVSGIASKWTQHTISNSNTNIRNANIILRKPHSFFAVGYPLKTDTALFYTINRVPILYLNATSPVDRGYSHGYLLAPHILDWFYFYLLEENFGSIARYKEFYTLVDPAAKFFHYPVEYLLEIQGILHGMQARTNCDLFLYELNRSFNLIDLLAMNSYIERRTVRPDPYTIETIRTGTTATNNATNRPNCSQVAVWNSLTADKRVIAGRNMDGECDIRRVTVSTTLLFAVNSSDTSKQYRYISLMWPGMVGTLSGVNETGLYCMENAGSSQIGGQIKGLTPISYVATHVLRTLNARSATITNVKSAFETFAADPTLNNDSKVWPVIRATNELKGPICGPGCVFMLTTNSNEADNAFILEGDRYGGCIRRSMQAPPYIPDCIMATNHFHLYDITPSPYDDFRNFGLHVSFSSVHRYESMRHRLETEYLLKRNLTHLNVENVRSLLQSACEGWTEHAIEVELESNGNITLHIHLAASEFGMWYAPYECVRTIRFEDLFT</sequence>
<proteinExistence type="predicted"/>
<comment type="caution">
    <text evidence="1">The sequence shown here is derived from an EMBL/GenBank/DDBJ whole genome shotgun (WGS) entry which is preliminary data.</text>
</comment>